<dbReference type="GO" id="GO:0003700">
    <property type="term" value="F:DNA-binding transcription factor activity"/>
    <property type="evidence" value="ECO:0007669"/>
    <property type="project" value="TreeGrafter"/>
</dbReference>
<dbReference type="InterPro" id="IPR011598">
    <property type="entry name" value="bHLH_dom"/>
</dbReference>
<dbReference type="SMART" id="SM00353">
    <property type="entry name" value="HLH"/>
    <property type="match status" value="1"/>
</dbReference>
<dbReference type="OrthoDB" id="8964853at2759"/>
<keyword evidence="7" id="KW-1185">Reference proteome</keyword>
<evidence type="ECO:0000256" key="1">
    <source>
        <dbReference type="ARBA" id="ARBA00023125"/>
    </source>
</evidence>
<reference evidence="6" key="1">
    <citation type="journal article" date="2020" name="Stud. Mycol.">
        <title>101 Dothideomycetes genomes: a test case for predicting lifestyles and emergence of pathogens.</title>
        <authorList>
            <person name="Haridas S."/>
            <person name="Albert R."/>
            <person name="Binder M."/>
            <person name="Bloem J."/>
            <person name="Labutti K."/>
            <person name="Salamov A."/>
            <person name="Andreopoulos B."/>
            <person name="Baker S."/>
            <person name="Barry K."/>
            <person name="Bills G."/>
            <person name="Bluhm B."/>
            <person name="Cannon C."/>
            <person name="Castanera R."/>
            <person name="Culley D."/>
            <person name="Daum C."/>
            <person name="Ezra D."/>
            <person name="Gonzalez J."/>
            <person name="Henrissat B."/>
            <person name="Kuo A."/>
            <person name="Liang C."/>
            <person name="Lipzen A."/>
            <person name="Lutzoni F."/>
            <person name="Magnuson J."/>
            <person name="Mondo S."/>
            <person name="Nolan M."/>
            <person name="Ohm R."/>
            <person name="Pangilinan J."/>
            <person name="Park H.-J."/>
            <person name="Ramirez L."/>
            <person name="Alfaro M."/>
            <person name="Sun H."/>
            <person name="Tritt A."/>
            <person name="Yoshinaga Y."/>
            <person name="Zwiers L.-H."/>
            <person name="Turgeon B."/>
            <person name="Goodwin S."/>
            <person name="Spatafora J."/>
            <person name="Crous P."/>
            <person name="Grigoriev I."/>
        </authorList>
    </citation>
    <scope>NUCLEOTIDE SEQUENCE</scope>
    <source>
        <strain evidence="6">CBS 116435</strain>
    </source>
</reference>
<dbReference type="PANTHER" id="PTHR10328:SF15">
    <property type="entry name" value="BHLH TRANSCRIPTION FACTOR"/>
    <property type="match status" value="1"/>
</dbReference>
<feature type="compositionally biased region" description="Basic and acidic residues" evidence="4">
    <location>
        <begin position="30"/>
        <end position="40"/>
    </location>
</feature>
<evidence type="ECO:0000259" key="5">
    <source>
        <dbReference type="PROSITE" id="PS50888"/>
    </source>
</evidence>
<feature type="compositionally biased region" description="Polar residues" evidence="4">
    <location>
        <begin position="1"/>
        <end position="10"/>
    </location>
</feature>
<protein>
    <recommendedName>
        <fullName evidence="5">BHLH domain-containing protein</fullName>
    </recommendedName>
</protein>
<comment type="caution">
    <text evidence="6">The sequence shown here is derived from an EMBL/GenBank/DDBJ whole genome shotgun (WGS) entry which is preliminary data.</text>
</comment>
<evidence type="ECO:0000313" key="6">
    <source>
        <dbReference type="EMBL" id="KAF2724934.1"/>
    </source>
</evidence>
<evidence type="ECO:0000256" key="4">
    <source>
        <dbReference type="SAM" id="MobiDB-lite"/>
    </source>
</evidence>
<dbReference type="PANTHER" id="PTHR10328">
    <property type="entry name" value="PROTEIN MAX MYC-ASSOCIATED FACTOR X"/>
    <property type="match status" value="1"/>
</dbReference>
<dbReference type="GO" id="GO:0003677">
    <property type="term" value="F:DNA binding"/>
    <property type="evidence" value="ECO:0007669"/>
    <property type="project" value="UniProtKB-KW"/>
</dbReference>
<feature type="compositionally biased region" description="Polar residues" evidence="4">
    <location>
        <begin position="142"/>
        <end position="170"/>
    </location>
</feature>
<evidence type="ECO:0000256" key="2">
    <source>
        <dbReference type="ARBA" id="ARBA00023242"/>
    </source>
</evidence>
<dbReference type="PROSITE" id="PS50888">
    <property type="entry name" value="BHLH"/>
    <property type="match status" value="1"/>
</dbReference>
<accession>A0A9P4USE5</accession>
<feature type="region of interest" description="Disordered" evidence="4">
    <location>
        <begin position="1"/>
        <end position="226"/>
    </location>
</feature>
<name>A0A9P4USE5_9PEZI</name>
<dbReference type="SUPFAM" id="SSF47459">
    <property type="entry name" value="HLH, helix-loop-helix DNA-binding domain"/>
    <property type="match status" value="1"/>
</dbReference>
<evidence type="ECO:0000256" key="3">
    <source>
        <dbReference type="SAM" id="Coils"/>
    </source>
</evidence>
<keyword evidence="2" id="KW-0539">Nucleus</keyword>
<keyword evidence="1" id="KW-0238">DNA-binding</keyword>
<feature type="compositionally biased region" description="Polar residues" evidence="4">
    <location>
        <begin position="195"/>
        <end position="214"/>
    </location>
</feature>
<dbReference type="Pfam" id="PF00010">
    <property type="entry name" value="HLH"/>
    <property type="match status" value="1"/>
</dbReference>
<dbReference type="AlphaFoldDB" id="A0A9P4USE5"/>
<proteinExistence type="predicted"/>
<dbReference type="GO" id="GO:0045944">
    <property type="term" value="P:positive regulation of transcription by RNA polymerase II"/>
    <property type="evidence" value="ECO:0007669"/>
    <property type="project" value="TreeGrafter"/>
</dbReference>
<dbReference type="Gene3D" id="4.10.280.10">
    <property type="entry name" value="Helix-loop-helix DNA-binding domain"/>
    <property type="match status" value="1"/>
</dbReference>
<feature type="coiled-coil region" evidence="3">
    <location>
        <begin position="265"/>
        <end position="309"/>
    </location>
</feature>
<dbReference type="Proteomes" id="UP000799441">
    <property type="component" value="Unassembled WGS sequence"/>
</dbReference>
<feature type="region of interest" description="Disordered" evidence="4">
    <location>
        <begin position="329"/>
        <end position="367"/>
    </location>
</feature>
<feature type="compositionally biased region" description="Polar residues" evidence="4">
    <location>
        <begin position="356"/>
        <end position="365"/>
    </location>
</feature>
<gene>
    <name evidence="6" type="ORF">K431DRAFT_115519</name>
</gene>
<feature type="compositionally biased region" description="Low complexity" evidence="4">
    <location>
        <begin position="85"/>
        <end position="96"/>
    </location>
</feature>
<organism evidence="6 7">
    <name type="scientific">Polychaeton citri CBS 116435</name>
    <dbReference type="NCBI Taxonomy" id="1314669"/>
    <lineage>
        <taxon>Eukaryota</taxon>
        <taxon>Fungi</taxon>
        <taxon>Dikarya</taxon>
        <taxon>Ascomycota</taxon>
        <taxon>Pezizomycotina</taxon>
        <taxon>Dothideomycetes</taxon>
        <taxon>Dothideomycetidae</taxon>
        <taxon>Capnodiales</taxon>
        <taxon>Capnodiaceae</taxon>
        <taxon>Polychaeton</taxon>
    </lineage>
</organism>
<feature type="compositionally biased region" description="Polar residues" evidence="4">
    <location>
        <begin position="56"/>
        <end position="82"/>
    </location>
</feature>
<feature type="compositionally biased region" description="Polar residues" evidence="4">
    <location>
        <begin position="329"/>
        <end position="342"/>
    </location>
</feature>
<keyword evidence="3" id="KW-0175">Coiled coil</keyword>
<dbReference type="InterPro" id="IPR036638">
    <property type="entry name" value="HLH_DNA-bd_sf"/>
</dbReference>
<dbReference type="GO" id="GO:0046983">
    <property type="term" value="F:protein dimerization activity"/>
    <property type="evidence" value="ECO:0007669"/>
    <property type="project" value="InterPro"/>
</dbReference>
<evidence type="ECO:0000313" key="7">
    <source>
        <dbReference type="Proteomes" id="UP000799441"/>
    </source>
</evidence>
<feature type="domain" description="BHLH" evidence="5">
    <location>
        <begin position="217"/>
        <end position="268"/>
    </location>
</feature>
<sequence>MGSQLPSINQGFHDVGNRASADSGGYAAFDSRRSSVDSRIHQGFSGLHINPPGNPTSPYESANTSQVSLAASLRRPNTQGMSPISGRSGRGPAAPRIAPPIVPPRVQNGPDPNAARPTPGFAWAFPDSSTIPEEGRRDSDSGESSISHGVSRQNSFAASSVRSSIFSTDSHLPPGQRRFEDDPATTHHHSMQHRAIQNLQNENVSPQAVGNYSRTPELRVSHKLAERKRRSEMKDLFEELNKAVPSNGGAKASKWEILTKAIDYIRNTQQQERHLTTQVERLHRDSEFAREAQKENDMLKTEIQVMHQHLRRLDPNAPHVYGHFTSHLSQQAPSANGGSSMSLPPLQSGGPPAPGASQSQFSNGMAQPPVAMEGVAYGNFAR</sequence>
<dbReference type="EMBL" id="MU003769">
    <property type="protein sequence ID" value="KAF2724934.1"/>
    <property type="molecule type" value="Genomic_DNA"/>
</dbReference>
<dbReference type="GO" id="GO:0090575">
    <property type="term" value="C:RNA polymerase II transcription regulator complex"/>
    <property type="evidence" value="ECO:0007669"/>
    <property type="project" value="TreeGrafter"/>
</dbReference>